<protein>
    <submittedName>
        <fullName evidence="1">Glycoside hydrolase family 19</fullName>
    </submittedName>
</protein>
<keyword evidence="1" id="KW-0378">Hydrolase</keyword>
<gene>
    <name evidence="1" type="ORF">CAZ10_16580</name>
</gene>
<dbReference type="Proteomes" id="UP000194857">
    <property type="component" value="Unassembled WGS sequence"/>
</dbReference>
<evidence type="ECO:0000313" key="1">
    <source>
        <dbReference type="EMBL" id="OTI60700.1"/>
    </source>
</evidence>
<dbReference type="RefSeq" id="WP_086250811.1">
    <property type="nucleotide sequence ID" value="NZ_NFFZ01000008.1"/>
</dbReference>
<dbReference type="EMBL" id="NFFZ01000008">
    <property type="protein sequence ID" value="OTI60700.1"/>
    <property type="molecule type" value="Genomic_DNA"/>
</dbReference>
<proteinExistence type="predicted"/>
<organism evidence="1 2">
    <name type="scientific">Pseudomonas aeruginosa</name>
    <dbReference type="NCBI Taxonomy" id="287"/>
    <lineage>
        <taxon>Bacteria</taxon>
        <taxon>Pseudomonadati</taxon>
        <taxon>Pseudomonadota</taxon>
        <taxon>Gammaproteobacteria</taxon>
        <taxon>Pseudomonadales</taxon>
        <taxon>Pseudomonadaceae</taxon>
        <taxon>Pseudomonas</taxon>
    </lineage>
</organism>
<dbReference type="GO" id="GO:0016787">
    <property type="term" value="F:hydrolase activity"/>
    <property type="evidence" value="ECO:0007669"/>
    <property type="project" value="UniProtKB-KW"/>
</dbReference>
<reference evidence="1 2" key="1">
    <citation type="submission" date="2017-05" db="EMBL/GenBank/DDBJ databases">
        <authorList>
            <person name="Song R."/>
            <person name="Chenine A.L."/>
            <person name="Ruprecht R.M."/>
        </authorList>
    </citation>
    <scope>NUCLEOTIDE SEQUENCE [LARGE SCALE GENOMIC DNA]</scope>
    <source>
        <strain evidence="1 2">S567_C10_BS</strain>
    </source>
</reference>
<name>A0A2C9WXG1_PSEAI</name>
<evidence type="ECO:0000313" key="2">
    <source>
        <dbReference type="Proteomes" id="UP000194857"/>
    </source>
</evidence>
<dbReference type="InterPro" id="IPR023346">
    <property type="entry name" value="Lysozyme-like_dom_sf"/>
</dbReference>
<dbReference type="SUPFAM" id="SSF53955">
    <property type="entry name" value="Lysozyme-like"/>
    <property type="match status" value="1"/>
</dbReference>
<sequence>MKITADQLDRATGCGAATATTWVEHINGAMARFEINTPERVAMFLAQVGHESQSLKRVVENLNYSAEGLLKTWPKRFAPVEARQYARQPERIANRVYANRMGNGSPDTGDGYRYRGRGLIMITGHDNYAEAARALALPLVAQPELLEQRTWAAIAAGWWWRSRGLNDLADQGRFERITLMINGGYNGADDRAARLDWARAALAGA</sequence>
<dbReference type="InterPro" id="IPR052354">
    <property type="entry name" value="Cell_Wall_Dynamics_Protein"/>
</dbReference>
<dbReference type="PANTHER" id="PTHR34408:SF1">
    <property type="entry name" value="GLYCOSYL HYDROLASE FAMILY 19 DOMAIN-CONTAINING PROTEIN HI_1415"/>
    <property type="match status" value="1"/>
</dbReference>
<dbReference type="AlphaFoldDB" id="A0A2C9WXG1"/>
<comment type="caution">
    <text evidence="1">The sequence shown here is derived from an EMBL/GenBank/DDBJ whole genome shotgun (WGS) entry which is preliminary data.</text>
</comment>
<dbReference type="PANTHER" id="PTHR34408">
    <property type="entry name" value="FAMILY PROTEIN, PUTATIVE-RELATED"/>
    <property type="match status" value="1"/>
</dbReference>
<dbReference type="Gene3D" id="1.10.530.10">
    <property type="match status" value="1"/>
</dbReference>
<accession>A0A2C9WXG1</accession>